<evidence type="ECO:0000256" key="2">
    <source>
        <dbReference type="ARBA" id="ARBA00022552"/>
    </source>
</evidence>
<dbReference type="PANTHER" id="PTHR46111">
    <property type="entry name" value="RIBOSOMAL RNA SMALL SUBUNIT METHYLTRANSFERASE I"/>
    <property type="match status" value="1"/>
</dbReference>
<dbReference type="InterPro" id="IPR035996">
    <property type="entry name" value="4pyrrol_Methylase_sf"/>
</dbReference>
<dbReference type="AlphaFoldDB" id="A0A1G7I736"/>
<dbReference type="PIRSF" id="PIRSF005917">
    <property type="entry name" value="MTase_YraL"/>
    <property type="match status" value="1"/>
</dbReference>
<dbReference type="OrthoDB" id="9809084at2"/>
<dbReference type="EC" id="2.1.1.198" evidence="6"/>
<feature type="domain" description="Tetrapyrrole methylase" evidence="7">
    <location>
        <begin position="2"/>
        <end position="198"/>
    </location>
</feature>
<dbReference type="Pfam" id="PF00590">
    <property type="entry name" value="TP_methylase"/>
    <property type="match status" value="1"/>
</dbReference>
<reference evidence="9" key="1">
    <citation type="submission" date="2016-10" db="EMBL/GenBank/DDBJ databases">
        <authorList>
            <person name="Varghese N."/>
            <person name="Submissions S."/>
        </authorList>
    </citation>
    <scope>NUCLEOTIDE SEQUENCE [LARGE SCALE GENOMIC DNA]</scope>
    <source>
        <strain evidence="9">CGMCC 1.6992</strain>
    </source>
</reference>
<sequence>MRLVLVPTPIGNLEDITLRALRVLKEAEVVACEDTRRTGVLLEHYGIPTPTLRLDQHTVGRARELLAPYRYVAYATDAGTPGISDPGAELVRQALEWGWRVEALPGPTALIPALVASGLPTHRFTFEGFLPKRGKERRERLWALAREGRTAVLYESPHRLRKTLEDLLAVYGPKHPVAVARELSKVHEEIFRGSLEEALEHFQEPRGEFVLVLGPKKAEPLEAEALLEKFRAQGLSGKALFRALVEAGLPRNEAYRLSVEEP</sequence>
<keyword evidence="1 6" id="KW-0963">Cytoplasm</keyword>
<evidence type="ECO:0000313" key="9">
    <source>
        <dbReference type="Proteomes" id="UP000199446"/>
    </source>
</evidence>
<dbReference type="PANTHER" id="PTHR46111:SF1">
    <property type="entry name" value="RIBOSOMAL RNA SMALL SUBUNIT METHYLTRANSFERASE I"/>
    <property type="match status" value="1"/>
</dbReference>
<proteinExistence type="inferred from homology"/>
<protein>
    <recommendedName>
        <fullName evidence="6">Ribosomal RNA small subunit methyltransferase I</fullName>
        <ecNumber evidence="6">2.1.1.198</ecNumber>
    </recommendedName>
    <alternativeName>
        <fullName evidence="6">16S rRNA 2'-O-ribose C1402 methyltransferase</fullName>
    </alternativeName>
    <alternativeName>
        <fullName evidence="6">rRNA (cytidine-2'-O-)-methyltransferase RsmI</fullName>
    </alternativeName>
</protein>
<dbReference type="GO" id="GO:0070677">
    <property type="term" value="F:rRNA (cytosine-2'-O-)-methyltransferase activity"/>
    <property type="evidence" value="ECO:0007669"/>
    <property type="project" value="UniProtKB-UniRule"/>
</dbReference>
<keyword evidence="2 6" id="KW-0698">rRNA processing</keyword>
<accession>A0A1G7I736</accession>
<dbReference type="STRING" id="482827.SAMN04488243_12418"/>
<keyword evidence="4 6" id="KW-0808">Transferase</keyword>
<evidence type="ECO:0000256" key="5">
    <source>
        <dbReference type="ARBA" id="ARBA00022691"/>
    </source>
</evidence>
<dbReference type="FunFam" id="3.30.950.10:FF:000002">
    <property type="entry name" value="Ribosomal RNA small subunit methyltransferase I"/>
    <property type="match status" value="1"/>
</dbReference>
<organism evidence="8 9">
    <name type="scientific">Thermus arciformis</name>
    <dbReference type="NCBI Taxonomy" id="482827"/>
    <lineage>
        <taxon>Bacteria</taxon>
        <taxon>Thermotogati</taxon>
        <taxon>Deinococcota</taxon>
        <taxon>Deinococci</taxon>
        <taxon>Thermales</taxon>
        <taxon>Thermaceae</taxon>
        <taxon>Thermus</taxon>
    </lineage>
</organism>
<comment type="similarity">
    <text evidence="6">Belongs to the methyltransferase superfamily. RsmI family.</text>
</comment>
<evidence type="ECO:0000256" key="6">
    <source>
        <dbReference type="HAMAP-Rule" id="MF_01877"/>
    </source>
</evidence>
<comment type="function">
    <text evidence="6">Catalyzes the 2'-O-methylation of the ribose of cytidine 1402 (C1402) in 16S rRNA.</text>
</comment>
<dbReference type="InterPro" id="IPR000878">
    <property type="entry name" value="4pyrrol_Mease"/>
</dbReference>
<name>A0A1G7I736_9DEIN</name>
<dbReference type="Proteomes" id="UP000199446">
    <property type="component" value="Unassembled WGS sequence"/>
</dbReference>
<evidence type="ECO:0000256" key="4">
    <source>
        <dbReference type="ARBA" id="ARBA00022679"/>
    </source>
</evidence>
<evidence type="ECO:0000259" key="7">
    <source>
        <dbReference type="Pfam" id="PF00590"/>
    </source>
</evidence>
<dbReference type="Gene3D" id="3.30.950.10">
    <property type="entry name" value="Methyltransferase, Cobalt-precorrin-4 Transmethylase, Domain 2"/>
    <property type="match status" value="1"/>
</dbReference>
<dbReference type="HAMAP" id="MF_01877">
    <property type="entry name" value="16SrRNA_methyltr_I"/>
    <property type="match status" value="1"/>
</dbReference>
<dbReference type="EMBL" id="FNBC01000024">
    <property type="protein sequence ID" value="SDF08472.1"/>
    <property type="molecule type" value="Genomic_DNA"/>
</dbReference>
<dbReference type="GO" id="GO:0005737">
    <property type="term" value="C:cytoplasm"/>
    <property type="evidence" value="ECO:0007669"/>
    <property type="project" value="UniProtKB-SubCell"/>
</dbReference>
<dbReference type="SUPFAM" id="SSF53790">
    <property type="entry name" value="Tetrapyrrole methylase"/>
    <property type="match status" value="1"/>
</dbReference>
<keyword evidence="5 6" id="KW-0949">S-adenosyl-L-methionine</keyword>
<dbReference type="Gene3D" id="3.40.1010.10">
    <property type="entry name" value="Cobalt-precorrin-4 Transmethylase, Domain 1"/>
    <property type="match status" value="1"/>
</dbReference>
<comment type="subcellular location">
    <subcellularLocation>
        <location evidence="6">Cytoplasm</location>
    </subcellularLocation>
</comment>
<dbReference type="NCBIfam" id="TIGR00096">
    <property type="entry name" value="16S rRNA (cytidine(1402)-2'-O)-methyltransferase"/>
    <property type="match status" value="1"/>
</dbReference>
<dbReference type="RefSeq" id="WP_093007868.1">
    <property type="nucleotide sequence ID" value="NZ_FNBC01000024.1"/>
</dbReference>
<dbReference type="InterPro" id="IPR014777">
    <property type="entry name" value="4pyrrole_Mease_sub1"/>
</dbReference>
<keyword evidence="9" id="KW-1185">Reference proteome</keyword>
<evidence type="ECO:0000313" key="8">
    <source>
        <dbReference type="EMBL" id="SDF08472.1"/>
    </source>
</evidence>
<dbReference type="InterPro" id="IPR014776">
    <property type="entry name" value="4pyrrole_Mease_sub2"/>
</dbReference>
<evidence type="ECO:0000256" key="3">
    <source>
        <dbReference type="ARBA" id="ARBA00022603"/>
    </source>
</evidence>
<comment type="catalytic activity">
    <reaction evidence="6">
        <text>cytidine(1402) in 16S rRNA + S-adenosyl-L-methionine = 2'-O-methylcytidine(1402) in 16S rRNA + S-adenosyl-L-homocysteine + H(+)</text>
        <dbReference type="Rhea" id="RHEA:42924"/>
        <dbReference type="Rhea" id="RHEA-COMP:10285"/>
        <dbReference type="Rhea" id="RHEA-COMP:10286"/>
        <dbReference type="ChEBI" id="CHEBI:15378"/>
        <dbReference type="ChEBI" id="CHEBI:57856"/>
        <dbReference type="ChEBI" id="CHEBI:59789"/>
        <dbReference type="ChEBI" id="CHEBI:74495"/>
        <dbReference type="ChEBI" id="CHEBI:82748"/>
        <dbReference type="EC" id="2.1.1.198"/>
    </reaction>
</comment>
<evidence type="ECO:0000256" key="1">
    <source>
        <dbReference type="ARBA" id="ARBA00022490"/>
    </source>
</evidence>
<gene>
    <name evidence="6" type="primary">rsmI</name>
    <name evidence="8" type="ORF">SAMN04488243_12418</name>
</gene>
<dbReference type="InterPro" id="IPR008189">
    <property type="entry name" value="rRNA_ssu_MeTfrase_I"/>
</dbReference>
<keyword evidence="3 6" id="KW-0489">Methyltransferase</keyword>
<dbReference type="CDD" id="cd11648">
    <property type="entry name" value="RsmI"/>
    <property type="match status" value="1"/>
</dbReference>